<dbReference type="EnsemblPlants" id="Zm00001eb153610_T002">
    <property type="protein sequence ID" value="Zm00001eb153610_P002"/>
    <property type="gene ID" value="Zm00001eb153610"/>
</dbReference>
<dbReference type="Pfam" id="PF00612">
    <property type="entry name" value="IQ"/>
    <property type="match status" value="2"/>
</dbReference>
<evidence type="ECO:0000313" key="8">
    <source>
        <dbReference type="EnsemblPlants" id="Zm00001eb153610_P002"/>
    </source>
</evidence>
<name>C0HG13_MAIZE</name>
<dbReference type="RefSeq" id="NP_001167752.1">
    <property type="nucleotide sequence ID" value="NM_001174281.1"/>
</dbReference>
<dbReference type="PANTHER" id="PTHR32295">
    <property type="entry name" value="IQ-DOMAIN 5-RELATED"/>
    <property type="match status" value="1"/>
</dbReference>
<evidence type="ECO:0000256" key="3">
    <source>
        <dbReference type="ARBA" id="ARBA00024378"/>
    </source>
</evidence>
<evidence type="ECO:0000259" key="6">
    <source>
        <dbReference type="Pfam" id="PF13178"/>
    </source>
</evidence>
<dbReference type="EnsemblPlants" id="Zm00001eb153610_T003">
    <property type="protein sequence ID" value="Zm00001eb153610_P003"/>
    <property type="gene ID" value="Zm00001eb153610"/>
</dbReference>
<feature type="region of interest" description="Disordered" evidence="5">
    <location>
        <begin position="228"/>
        <end position="362"/>
    </location>
</feature>
<dbReference type="InterPro" id="IPR000048">
    <property type="entry name" value="IQ_motif_EF-hand-BS"/>
</dbReference>
<dbReference type="Gramene" id="Zm00001eb153610_T003">
    <property type="protein sequence ID" value="Zm00001eb153610_P003"/>
    <property type="gene ID" value="Zm00001eb153610"/>
</dbReference>
<dbReference type="Gramene" id="Zm00001eb153610_T004">
    <property type="protein sequence ID" value="Zm00001eb153610_P004"/>
    <property type="gene ID" value="Zm00001eb153610"/>
</dbReference>
<gene>
    <name evidence="8" type="primary">LOC100381442</name>
</gene>
<accession>C0HG13</accession>
<dbReference type="OrthoDB" id="1704267at2759"/>
<evidence type="ECO:0000313" key="9">
    <source>
        <dbReference type="Proteomes" id="UP000007305"/>
    </source>
</evidence>
<feature type="compositionally biased region" description="Polar residues" evidence="5">
    <location>
        <begin position="277"/>
        <end position="305"/>
    </location>
</feature>
<dbReference type="EnsemblPlants" id="Zm00001eb153610_T004">
    <property type="protein sequence ID" value="Zm00001eb153610_P004"/>
    <property type="gene ID" value="Zm00001eb153610"/>
</dbReference>
<evidence type="ECO:0000313" key="7">
    <source>
        <dbReference type="EMBL" id="ACN25966.1"/>
    </source>
</evidence>
<reference evidence="9" key="2">
    <citation type="submission" date="2015-12" db="EMBL/GenBank/DDBJ databases">
        <title>Update maize B73 reference genome by single molecule sequencing technologies.</title>
        <authorList>
            <consortium name="Maize Genome Sequencing Project"/>
            <person name="Ware D."/>
        </authorList>
    </citation>
    <scope>NUCLEOTIDE SEQUENCE [LARGE SCALE GENOMIC DNA]</scope>
    <source>
        <strain evidence="9">cv. B73</strain>
    </source>
</reference>
<dbReference type="RefSeq" id="NP_001352262.1">
    <property type="nucleotide sequence ID" value="NM_001365333.1"/>
</dbReference>
<dbReference type="KEGG" id="zma:100381442"/>
<feature type="region of interest" description="Disordered" evidence="5">
    <location>
        <begin position="19"/>
        <end position="67"/>
    </location>
</feature>
<reference evidence="7" key="1">
    <citation type="journal article" date="2009" name="PLoS Genet.">
        <title>Sequencing, mapping, and analysis of 27,455 maize full-length cDNAs.</title>
        <authorList>
            <person name="Soderlund C."/>
            <person name="Descour A."/>
            <person name="Kudrna D."/>
            <person name="Bomhoff M."/>
            <person name="Boyd L."/>
            <person name="Currie J."/>
            <person name="Angelova A."/>
            <person name="Collura K."/>
            <person name="Wissotski M."/>
            <person name="Ashley E."/>
            <person name="Morrow D."/>
            <person name="Fernandes J."/>
            <person name="Walbot V."/>
            <person name="Yu Y."/>
        </authorList>
    </citation>
    <scope>NUCLEOTIDE SEQUENCE</scope>
    <source>
        <strain evidence="7">B73</strain>
    </source>
</reference>
<dbReference type="RefSeq" id="XP_008673055.1">
    <property type="nucleotide sequence ID" value="XM_008674833.4"/>
</dbReference>
<organism evidence="7">
    <name type="scientific">Zea mays</name>
    <name type="common">Maize</name>
    <dbReference type="NCBI Taxonomy" id="4577"/>
    <lineage>
        <taxon>Eukaryota</taxon>
        <taxon>Viridiplantae</taxon>
        <taxon>Streptophyta</taxon>
        <taxon>Embryophyta</taxon>
        <taxon>Tracheophyta</taxon>
        <taxon>Spermatophyta</taxon>
        <taxon>Magnoliopsida</taxon>
        <taxon>Liliopsida</taxon>
        <taxon>Poales</taxon>
        <taxon>Poaceae</taxon>
        <taxon>PACMAD clade</taxon>
        <taxon>Panicoideae</taxon>
        <taxon>Andropogonodae</taxon>
        <taxon>Andropogoneae</taxon>
        <taxon>Tripsacinae</taxon>
        <taxon>Zea</taxon>
    </lineage>
</organism>
<sequence>MRRVVRWLRQLLAGRKDERGGGLEVSHVGSGWSDGPEKEKRRWSFAKQRKSGGGGARSSGPDAVAPAAAVERSQLVGRPGEDARAREHRAAIAIQKTFRGYLARRALRALRSLVKIQALVRGYLVRKQATMTLHRLQTLMRLQADSIAVKNASYRRSMEQEVTHMERVYARDVQVKPLATAPVHRRMLSDSSDSIYERSPRIVEMDTCHLRSRSSRITSRYNKYKYNPDGLPEYHHRHAAPTPSCSPLPGGNGKHQPARVSFRQSARDRERDPRGSKTAQSTPRLASPHDSSSPAKSVEHSQLASTPRRRPATQRDRDRDALVSPRHMAGTASSAARTRCHSAPRQRKATDSEQAPSPRTGACCQEGASRRSCSHAHARGFCFQCSESTRTDGLSGISVSDEVGARDYYLDSFW</sequence>
<feature type="compositionally biased region" description="Basic residues" evidence="5">
    <location>
        <begin position="338"/>
        <end position="347"/>
    </location>
</feature>
<feature type="compositionally biased region" description="Basic and acidic residues" evidence="5">
    <location>
        <begin position="265"/>
        <end position="275"/>
    </location>
</feature>
<evidence type="ECO:0000256" key="1">
    <source>
        <dbReference type="ARBA" id="ARBA00022860"/>
    </source>
</evidence>
<dbReference type="Proteomes" id="UP000007305">
    <property type="component" value="Chromosome 3"/>
</dbReference>
<feature type="domain" description="DUF4005" evidence="6">
    <location>
        <begin position="274"/>
        <end position="360"/>
    </location>
</feature>
<dbReference type="Gramene" id="Zm00001eb153610_T002">
    <property type="protein sequence ID" value="Zm00001eb153610_P002"/>
    <property type="gene ID" value="Zm00001eb153610"/>
</dbReference>
<keyword evidence="9" id="KW-1185">Reference proteome</keyword>
<dbReference type="AlphaFoldDB" id="C0HG13"/>
<dbReference type="InterPro" id="IPR025064">
    <property type="entry name" value="DUF4005"/>
</dbReference>
<dbReference type="ExpressionAtlas" id="C0HG13">
    <property type="expression patterns" value="baseline and differential"/>
</dbReference>
<evidence type="ECO:0000256" key="5">
    <source>
        <dbReference type="SAM" id="MobiDB-lite"/>
    </source>
</evidence>
<dbReference type="PANTHER" id="PTHR32295:SF254">
    <property type="entry name" value="OS01G0743100 PROTEIN"/>
    <property type="match status" value="1"/>
</dbReference>
<keyword evidence="1" id="KW-0112">Calmodulin-binding</keyword>
<dbReference type="Gene3D" id="1.20.5.190">
    <property type="match status" value="1"/>
</dbReference>
<protein>
    <recommendedName>
        <fullName evidence="6">DUF4005 domain-containing protein</fullName>
    </recommendedName>
</protein>
<reference evidence="8" key="4">
    <citation type="submission" date="2021-05" db="UniProtKB">
        <authorList>
            <consortium name="EnsemblPlants"/>
        </authorList>
    </citation>
    <scope>IDENTIFICATION</scope>
    <source>
        <strain evidence="8">cv. B73</strain>
    </source>
</reference>
<comment type="subunit">
    <text evidence="3">Binds to multiple calmodulin (CaM) in the presence of Ca(2+) and CaM-like proteins.</text>
</comment>
<dbReference type="InterPro" id="IPR027417">
    <property type="entry name" value="P-loop_NTPase"/>
</dbReference>
<dbReference type="SUPFAM" id="SSF52540">
    <property type="entry name" value="P-loop containing nucleoside triphosphate hydrolases"/>
    <property type="match status" value="1"/>
</dbReference>
<evidence type="ECO:0000256" key="2">
    <source>
        <dbReference type="ARBA" id="ARBA00024341"/>
    </source>
</evidence>
<dbReference type="GO" id="GO:0005516">
    <property type="term" value="F:calmodulin binding"/>
    <property type="evidence" value="ECO:0007669"/>
    <property type="project" value="UniProtKB-KW"/>
</dbReference>
<dbReference type="GeneID" id="100381442"/>
<dbReference type="SMART" id="SM00015">
    <property type="entry name" value="IQ"/>
    <property type="match status" value="2"/>
</dbReference>
<comment type="function">
    <text evidence="4">May be involved in cooperative interactions with calmodulins or calmodulin-like proteins. Recruits calmodulin proteins to microtubules, thus being a potential scaffold in cellular signaling and trafficking. May associate with nucleic acids and regulate gene expression at the transcriptional or post-transcriptional level.</text>
</comment>
<dbReference type="Pfam" id="PF13178">
    <property type="entry name" value="DUF4005"/>
    <property type="match status" value="1"/>
</dbReference>
<comment type="similarity">
    <text evidence="2">Belongs to the IQD family.</text>
</comment>
<dbReference type="HOGENOM" id="CLU_042730_2_0_1"/>
<evidence type="ECO:0000256" key="4">
    <source>
        <dbReference type="ARBA" id="ARBA00045534"/>
    </source>
</evidence>
<dbReference type="PROSITE" id="PS50096">
    <property type="entry name" value="IQ"/>
    <property type="match status" value="2"/>
</dbReference>
<reference evidence="8" key="3">
    <citation type="submission" date="2019-07" db="EMBL/GenBank/DDBJ databases">
        <authorList>
            <person name="Seetharam A."/>
            <person name="Woodhouse M."/>
            <person name="Cannon E."/>
        </authorList>
    </citation>
    <scope>NUCLEOTIDE SEQUENCE [LARGE SCALE GENOMIC DNA]</scope>
    <source>
        <strain evidence="8">cv. B73</strain>
    </source>
</reference>
<dbReference type="EMBL" id="BT061269">
    <property type="protein sequence ID" value="ACN25966.1"/>
    <property type="molecule type" value="mRNA"/>
</dbReference>
<proteinExistence type="evidence at transcript level"/>